<dbReference type="Gene3D" id="3.40.50.1000">
    <property type="entry name" value="HAD superfamily/HAD-like"/>
    <property type="match status" value="1"/>
</dbReference>
<keyword evidence="2" id="KW-1185">Reference proteome</keyword>
<dbReference type="AlphaFoldDB" id="A0ABD3LZ76"/>
<gene>
    <name evidence="1" type="ORF">ACHAWU_002877</name>
</gene>
<dbReference type="InterPro" id="IPR023214">
    <property type="entry name" value="HAD_sf"/>
</dbReference>
<organism evidence="1 2">
    <name type="scientific">Discostella pseudostelligera</name>
    <dbReference type="NCBI Taxonomy" id="259834"/>
    <lineage>
        <taxon>Eukaryota</taxon>
        <taxon>Sar</taxon>
        <taxon>Stramenopiles</taxon>
        <taxon>Ochrophyta</taxon>
        <taxon>Bacillariophyta</taxon>
        <taxon>Coscinodiscophyceae</taxon>
        <taxon>Thalassiosirophycidae</taxon>
        <taxon>Stephanodiscales</taxon>
        <taxon>Stephanodiscaceae</taxon>
        <taxon>Discostella</taxon>
    </lineage>
</organism>
<proteinExistence type="predicted"/>
<sequence length="230" mass="25448">MASTSLPHTRLAFLFAAASASAFQPSILFYRRNYLSLPSPRSFSGMDNNIIFSSSTTTTSASATRLSMTHHGPFPELVVFDLDACFWDQEMYTLSHIPDASHIVEGDLGGRGKGVVGVMSGRHRISLHKGSLKALQSHYDNKYPNMKACFASSADTPLAERIGRAALKLLEVVPGTTVWDLVVERDWNGVDVNQIGRQPPLSANKSATHFPILRELTRVRYDRMLFFDGE</sequence>
<evidence type="ECO:0008006" key="3">
    <source>
        <dbReference type="Google" id="ProtNLM"/>
    </source>
</evidence>
<dbReference type="EMBL" id="JALLBG020000273">
    <property type="protein sequence ID" value="KAL3757038.1"/>
    <property type="molecule type" value="Genomic_DNA"/>
</dbReference>
<dbReference type="PANTHER" id="PTHR17901">
    <property type="entry name" value="MAGNESIUM-DEPENDENT PHOSPHATASE 1 MDP1"/>
    <property type="match status" value="1"/>
</dbReference>
<dbReference type="InterPro" id="IPR010036">
    <property type="entry name" value="MDP_1_eu_arc"/>
</dbReference>
<comment type="caution">
    <text evidence="1">The sequence shown here is derived from an EMBL/GenBank/DDBJ whole genome shotgun (WGS) entry which is preliminary data.</text>
</comment>
<dbReference type="PANTHER" id="PTHR17901:SF14">
    <property type="entry name" value="MAGNESIUM-DEPENDENT PHOSPHATASE 1"/>
    <property type="match status" value="1"/>
</dbReference>
<accession>A0ABD3LZ76</accession>
<name>A0ABD3LZ76_9STRA</name>
<protein>
    <recommendedName>
        <fullName evidence="3">Magnesium-dependent phosphatase-1</fullName>
    </recommendedName>
</protein>
<evidence type="ECO:0000313" key="2">
    <source>
        <dbReference type="Proteomes" id="UP001530293"/>
    </source>
</evidence>
<reference evidence="1 2" key="1">
    <citation type="submission" date="2024-10" db="EMBL/GenBank/DDBJ databases">
        <title>Updated reference genomes for cyclostephanoid diatoms.</title>
        <authorList>
            <person name="Roberts W.R."/>
            <person name="Alverson A.J."/>
        </authorList>
    </citation>
    <scope>NUCLEOTIDE SEQUENCE [LARGE SCALE GENOMIC DNA]</scope>
    <source>
        <strain evidence="1 2">AJA232-27</strain>
    </source>
</reference>
<dbReference type="Pfam" id="PF12689">
    <property type="entry name" value="Acid_PPase"/>
    <property type="match status" value="1"/>
</dbReference>
<dbReference type="Proteomes" id="UP001530293">
    <property type="component" value="Unassembled WGS sequence"/>
</dbReference>
<evidence type="ECO:0000313" key="1">
    <source>
        <dbReference type="EMBL" id="KAL3757038.1"/>
    </source>
</evidence>